<keyword evidence="2" id="KW-1185">Reference proteome</keyword>
<protein>
    <submittedName>
        <fullName evidence="1">Uncharacterized protein</fullName>
    </submittedName>
</protein>
<organism evidence="1 2">
    <name type="scientific">Gymnopus androsaceus JB14</name>
    <dbReference type="NCBI Taxonomy" id="1447944"/>
    <lineage>
        <taxon>Eukaryota</taxon>
        <taxon>Fungi</taxon>
        <taxon>Dikarya</taxon>
        <taxon>Basidiomycota</taxon>
        <taxon>Agaricomycotina</taxon>
        <taxon>Agaricomycetes</taxon>
        <taxon>Agaricomycetidae</taxon>
        <taxon>Agaricales</taxon>
        <taxon>Marasmiineae</taxon>
        <taxon>Omphalotaceae</taxon>
        <taxon>Gymnopus</taxon>
    </lineage>
</organism>
<evidence type="ECO:0000313" key="1">
    <source>
        <dbReference type="EMBL" id="KAE9389962.1"/>
    </source>
</evidence>
<reference evidence="1" key="1">
    <citation type="journal article" date="2019" name="Environ. Microbiol.">
        <title>Fungal ecological strategies reflected in gene transcription - a case study of two litter decomposers.</title>
        <authorList>
            <person name="Barbi F."/>
            <person name="Kohler A."/>
            <person name="Barry K."/>
            <person name="Baskaran P."/>
            <person name="Daum C."/>
            <person name="Fauchery L."/>
            <person name="Ihrmark K."/>
            <person name="Kuo A."/>
            <person name="LaButti K."/>
            <person name="Lipzen A."/>
            <person name="Morin E."/>
            <person name="Grigoriev I.V."/>
            <person name="Henrissat B."/>
            <person name="Lindahl B."/>
            <person name="Martin F."/>
        </authorList>
    </citation>
    <scope>NUCLEOTIDE SEQUENCE</scope>
    <source>
        <strain evidence="1">JB14</strain>
    </source>
</reference>
<dbReference type="OrthoDB" id="3242031at2759"/>
<dbReference type="Proteomes" id="UP000799118">
    <property type="component" value="Unassembled WGS sequence"/>
</dbReference>
<accession>A0A6A4GVT3</accession>
<evidence type="ECO:0000313" key="2">
    <source>
        <dbReference type="Proteomes" id="UP000799118"/>
    </source>
</evidence>
<name>A0A6A4GVT3_9AGAR</name>
<sequence length="184" mass="20554">MLVVGLMLLIPVNKTGKLTGSEFVDIHDRLRLTFRRSTVKDSSHTAYMIYNTSSHIPNPACAQALVALDFGPGSSLGTVSFSSNICIPMKKYLMKLSARGRTYKFIGSDSQEYFWRWRSQANQEWTCTNASGYLIAYYSLKTPGEPQYEGSSGCSLTIDESFGHLAPELLGSLMIMRHISEYNL</sequence>
<dbReference type="EMBL" id="ML769675">
    <property type="protein sequence ID" value="KAE9389962.1"/>
    <property type="molecule type" value="Genomic_DNA"/>
</dbReference>
<gene>
    <name evidence="1" type="ORF">BT96DRAFT_959896</name>
</gene>
<proteinExistence type="predicted"/>
<dbReference type="AlphaFoldDB" id="A0A6A4GVT3"/>